<name>A0A2S8A887_9FLAO</name>
<evidence type="ECO:0000313" key="2">
    <source>
        <dbReference type="Proteomes" id="UP000238042"/>
    </source>
</evidence>
<accession>A0A2S8A887</accession>
<evidence type="ECO:0000313" key="1">
    <source>
        <dbReference type="EMBL" id="PQL90740.1"/>
    </source>
</evidence>
<keyword evidence="2" id="KW-1185">Reference proteome</keyword>
<comment type="caution">
    <text evidence="1">The sequence shown here is derived from an EMBL/GenBank/DDBJ whole genome shotgun (WGS) entry which is preliminary data.</text>
</comment>
<sequence length="294" mass="34822">MSEKILPFKNLDIFLKVDIYKKLKSFYKSFENEYDGCRIKNINKKTHQIVFYRDCYKEGESEFDILTFENHIKYILLEYIQTSIDNLEILFRNNFDNKDKIQQLVDFYYIQINKIFNENLINKLTFLNKYKNILQEELAQYATSKYSVPSPTTYLSYVLLAETPEKQIKIIKKLYNLLIKEPALIEATEEEFINSFTGREVTIGIKWLVLAPKNKMVTTNKPSLIYFIRALIDNKFLSPSYYSNENKLLIYVFRDNNGKSFTSQRISSSKTDMSKNPAESNRIDNIIYSLEEID</sequence>
<dbReference type="Proteomes" id="UP000238042">
    <property type="component" value="Unassembled WGS sequence"/>
</dbReference>
<dbReference type="RefSeq" id="WP_105247385.1">
    <property type="nucleotide sequence ID" value="NZ_PSZM01000045.1"/>
</dbReference>
<dbReference type="EMBL" id="PSZM01000045">
    <property type="protein sequence ID" value="PQL90740.1"/>
    <property type="molecule type" value="Genomic_DNA"/>
</dbReference>
<gene>
    <name evidence="1" type="ORF">C4S77_09795</name>
</gene>
<organism evidence="1 2">
    <name type="scientific">Apibacter adventoris</name>
    <dbReference type="NCBI Taxonomy" id="1679466"/>
    <lineage>
        <taxon>Bacteria</taxon>
        <taxon>Pseudomonadati</taxon>
        <taxon>Bacteroidota</taxon>
        <taxon>Flavobacteriia</taxon>
        <taxon>Flavobacteriales</taxon>
        <taxon>Weeksellaceae</taxon>
        <taxon>Apibacter</taxon>
    </lineage>
</organism>
<dbReference type="AlphaFoldDB" id="A0A2S8A887"/>
<protein>
    <submittedName>
        <fullName evidence="1">Uncharacterized protein</fullName>
    </submittedName>
</protein>
<reference evidence="1 2" key="1">
    <citation type="submission" date="2018-02" db="EMBL/GenBank/DDBJ databases">
        <title>Genome sequences of Apibacter spp., gut symbionts of Asian honey bees.</title>
        <authorList>
            <person name="Kwong W.K."/>
            <person name="Steele M.I."/>
            <person name="Moran N.A."/>
        </authorList>
    </citation>
    <scope>NUCLEOTIDE SEQUENCE [LARGE SCALE GENOMIC DNA]</scope>
    <source>
        <strain evidence="2">wkB301</strain>
    </source>
</reference>
<proteinExistence type="predicted"/>
<dbReference type="OrthoDB" id="1446206at2"/>